<evidence type="ECO:0000313" key="3">
    <source>
        <dbReference type="Proteomes" id="UP000463883"/>
    </source>
</evidence>
<feature type="transmembrane region" description="Helical" evidence="1">
    <location>
        <begin position="20"/>
        <end position="42"/>
    </location>
</feature>
<reference evidence="2 3" key="1">
    <citation type="submission" date="2020-01" db="EMBL/GenBank/DDBJ databases">
        <title>Genomic analysis of Aminipila sp. CBA3637.</title>
        <authorList>
            <person name="Kim Y.B."/>
            <person name="Roh S.W."/>
        </authorList>
    </citation>
    <scope>NUCLEOTIDE SEQUENCE [LARGE SCALE GENOMIC DNA]</scope>
    <source>
        <strain evidence="2 3">CBA3637</strain>
    </source>
</reference>
<name>A0A6P1MGX9_9FIRM</name>
<feature type="transmembrane region" description="Helical" evidence="1">
    <location>
        <begin position="224"/>
        <end position="246"/>
    </location>
</feature>
<organism evidence="2 3">
    <name type="scientific">Aminipila terrae</name>
    <dbReference type="NCBI Taxonomy" id="2697030"/>
    <lineage>
        <taxon>Bacteria</taxon>
        <taxon>Bacillati</taxon>
        <taxon>Bacillota</taxon>
        <taxon>Clostridia</taxon>
        <taxon>Peptostreptococcales</taxon>
        <taxon>Anaerovoracaceae</taxon>
        <taxon>Aminipila</taxon>
    </lineage>
</organism>
<keyword evidence="1" id="KW-0812">Transmembrane</keyword>
<evidence type="ECO:0000313" key="2">
    <source>
        <dbReference type="EMBL" id="QHI73001.1"/>
    </source>
</evidence>
<accession>A0A6P1MGX9</accession>
<proteinExistence type="predicted"/>
<dbReference type="EMBL" id="CP047591">
    <property type="protein sequence ID" value="QHI73001.1"/>
    <property type="molecule type" value="Genomic_DNA"/>
</dbReference>
<keyword evidence="3" id="KW-1185">Reference proteome</keyword>
<keyword evidence="1" id="KW-1133">Transmembrane helix</keyword>
<dbReference type="KEGG" id="amic:Ami3637_11820"/>
<evidence type="ECO:0000256" key="1">
    <source>
        <dbReference type="SAM" id="Phobius"/>
    </source>
</evidence>
<gene>
    <name evidence="2" type="ORF">Ami3637_11820</name>
</gene>
<dbReference type="AlphaFoldDB" id="A0A6P1MGX9"/>
<protein>
    <submittedName>
        <fullName evidence="2">Uncharacterized protein</fullName>
    </submittedName>
</protein>
<dbReference type="Proteomes" id="UP000463883">
    <property type="component" value="Chromosome"/>
</dbReference>
<sequence length="319" mass="36596">MKKDKRKKGSFLSLLVKNYIAFTVINVILVISIFSLGTLALAAHLKMPKGDITPQIKLLEKGQYERIKPYTLVGPKGYFEILDSHNKVIYTSDNSKIRSGYTKGELQCIQDYSGNVYRYSSRFKGNNGKPLTIVQEIKYQDDGDKDSGYFQIFDRNRNVIMSSANAPAKRHYTKREFTYLTNSLDDDLEISKYSFKGNDGNKYKIIMNMTFSDRRSMRAYSHGLVVIDISIILCYILSVSGFVLWLSRKIKKPLNTLNQAMQAFAGGIETRLWSTLDQRNLFRSVTVLIICLSSSGKVKMLKQRWKSSARKCWQIYPTI</sequence>
<dbReference type="RefSeq" id="WP_162362768.1">
    <property type="nucleotide sequence ID" value="NZ_CP047591.1"/>
</dbReference>
<keyword evidence="1" id="KW-0472">Membrane</keyword>